<protein>
    <recommendedName>
        <fullName evidence="3">ArsR family transcriptional regulator</fullName>
    </recommendedName>
</protein>
<dbReference type="HOGENOM" id="CLU_044567_0_0_9"/>
<dbReference type="eggNOG" id="COG0791">
    <property type="taxonomic scope" value="Bacteria"/>
</dbReference>
<name>E6TQU8_EVAC2</name>
<reference evidence="1" key="1">
    <citation type="submission" date="2010-12" db="EMBL/GenBank/DDBJ databases">
        <title>Complete sequence of Bacillus cellulosilyticus DSM 2522.</title>
        <authorList>
            <consortium name="US DOE Joint Genome Institute"/>
            <person name="Lucas S."/>
            <person name="Copeland A."/>
            <person name="Lapidus A."/>
            <person name="Cheng J.-F."/>
            <person name="Bruce D."/>
            <person name="Goodwin L."/>
            <person name="Pitluck S."/>
            <person name="Chertkov O."/>
            <person name="Detter J.C."/>
            <person name="Han C."/>
            <person name="Tapia R."/>
            <person name="Land M."/>
            <person name="Hauser L."/>
            <person name="Jeffries C."/>
            <person name="Kyrpides N."/>
            <person name="Ivanova N."/>
            <person name="Mikhailova N."/>
            <person name="Brumm P."/>
            <person name="Mead D."/>
            <person name="Woyke T."/>
        </authorList>
    </citation>
    <scope>NUCLEOTIDE SEQUENCE [LARGE SCALE GENOMIC DNA]</scope>
    <source>
        <strain evidence="1">DSM 2522</strain>
    </source>
</reference>
<dbReference type="AlphaFoldDB" id="E6TQU8"/>
<evidence type="ECO:0000313" key="2">
    <source>
        <dbReference type="Proteomes" id="UP000001401"/>
    </source>
</evidence>
<dbReference type="EMBL" id="CP002394">
    <property type="protein sequence ID" value="ADU31723.1"/>
    <property type="molecule type" value="Genomic_DNA"/>
</dbReference>
<sequence>MKIKNKLLITLFILMIVLIVACSNEDGSHGHEDEQNKVSADELSSGSKEVSNYDVITHHMNTKNVTRLNSDDPFVTSVLVSRTIWPATHSENQPGTIILAPLDNWQVALASLTVVHHPNDGPLLFTENGVIPDLVLNEINRLQPKGNSEGTQIMVMGRLNEEELTKLNDYDVIQIEEENAAVFAYEIDQLYTDLVHSLPNNVIIATMDDDNKGYAIPAGSWISHMDEPILYVSENDIPEETVAALQKRDGSASIYILGSENIISEKVENELSSFGQVMRIEGESEAEVSIQFAKFRDTETNFGWGINKPGHGLVLVSDVIPELAITAAPFAHLGKHAPMVWLESGEFTKEMHLYLEELKPTFEHEPTEGPYNHAYLIGSEQLVSFATQGFIDEMLEIVSADGGGHGDHGSHGH</sequence>
<dbReference type="OrthoDB" id="1399160at2"/>
<dbReference type="STRING" id="649639.Bcell_3481"/>
<evidence type="ECO:0008006" key="3">
    <source>
        <dbReference type="Google" id="ProtNLM"/>
    </source>
</evidence>
<gene>
    <name evidence="1" type="ordered locus">Bcell_3481</name>
</gene>
<dbReference type="PROSITE" id="PS51257">
    <property type="entry name" value="PROKAR_LIPOPROTEIN"/>
    <property type="match status" value="1"/>
</dbReference>
<proteinExistence type="predicted"/>
<dbReference type="KEGG" id="bco:Bcell_3481"/>
<dbReference type="RefSeq" id="WP_013490054.1">
    <property type="nucleotide sequence ID" value="NC_014829.1"/>
</dbReference>
<dbReference type="Proteomes" id="UP000001401">
    <property type="component" value="Chromosome"/>
</dbReference>
<organism evidence="1 2">
    <name type="scientific">Evansella cellulosilytica (strain ATCC 21833 / DSM 2522 / FERM P-1141 / JCM 9156 / N-4)</name>
    <name type="common">Bacillus cellulosilyticus</name>
    <dbReference type="NCBI Taxonomy" id="649639"/>
    <lineage>
        <taxon>Bacteria</taxon>
        <taxon>Bacillati</taxon>
        <taxon>Bacillota</taxon>
        <taxon>Bacilli</taxon>
        <taxon>Bacillales</taxon>
        <taxon>Bacillaceae</taxon>
        <taxon>Evansella</taxon>
    </lineage>
</organism>
<keyword evidence="2" id="KW-1185">Reference proteome</keyword>
<accession>E6TQU8</accession>
<evidence type="ECO:0000313" key="1">
    <source>
        <dbReference type="EMBL" id="ADU31723.1"/>
    </source>
</evidence>